<evidence type="ECO:0000256" key="7">
    <source>
        <dbReference type="ARBA" id="ARBA00022980"/>
    </source>
</evidence>
<evidence type="ECO:0000256" key="1">
    <source>
        <dbReference type="ARBA" id="ARBA00004496"/>
    </source>
</evidence>
<keyword evidence="8 9" id="KW-0687">Ribonucleoprotein</keyword>
<dbReference type="PRINTS" id="PR00881">
    <property type="entry name" value="L7ARS6FAMILY"/>
</dbReference>
<dbReference type="GO" id="GO:0003735">
    <property type="term" value="F:structural constituent of ribosome"/>
    <property type="evidence" value="ECO:0007669"/>
    <property type="project" value="InterPro"/>
</dbReference>
<dbReference type="InterPro" id="IPR050257">
    <property type="entry name" value="eL8/uL1-like"/>
</dbReference>
<dbReference type="PANTHER" id="PTHR23105">
    <property type="entry name" value="RIBOSOMAL PROTEIN L7AE FAMILY MEMBER"/>
    <property type="match status" value="1"/>
</dbReference>
<comment type="subunit">
    <text evidence="9">Part of the 50S ribosomal subunit. Probably part of the RNase P complex.</text>
</comment>
<evidence type="ECO:0000256" key="6">
    <source>
        <dbReference type="ARBA" id="ARBA00022884"/>
    </source>
</evidence>
<reference evidence="11" key="1">
    <citation type="submission" date="2020-06" db="EMBL/GenBank/DDBJ databases">
        <title>Unique genomic features of the anaerobic methanotrophic archaea.</title>
        <authorList>
            <person name="Chadwick G.L."/>
            <person name="Skennerton C.T."/>
            <person name="Laso-Perez R."/>
            <person name="Leu A.O."/>
            <person name="Speth D.R."/>
            <person name="Yu H."/>
            <person name="Morgan-Lang C."/>
            <person name="Hatzenpichler R."/>
            <person name="Goudeau D."/>
            <person name="Malmstrom R."/>
            <person name="Brazelton W.J."/>
            <person name="Woyke T."/>
            <person name="Hallam S.J."/>
            <person name="Tyson G.W."/>
            <person name="Wegener G."/>
            <person name="Boetius A."/>
            <person name="Orphan V."/>
        </authorList>
    </citation>
    <scope>NUCLEOTIDE SEQUENCE</scope>
</reference>
<dbReference type="InterPro" id="IPR004037">
    <property type="entry name" value="Ribosomal_eL8-like_CS"/>
</dbReference>
<comment type="subcellular location">
    <subcellularLocation>
        <location evidence="1 9">Cytoplasm</location>
    </subcellularLocation>
</comment>
<dbReference type="GO" id="GO:0005737">
    <property type="term" value="C:cytoplasm"/>
    <property type="evidence" value="ECO:0007669"/>
    <property type="project" value="UniProtKB-SubCell"/>
</dbReference>
<organism evidence="11">
    <name type="scientific">Candidatus Methanophagaceae archaeon ANME-1 ERB6</name>
    <dbReference type="NCBI Taxonomy" id="2759912"/>
    <lineage>
        <taxon>Archaea</taxon>
        <taxon>Methanobacteriati</taxon>
        <taxon>Methanobacteriota</taxon>
        <taxon>Stenosarchaea group</taxon>
        <taxon>Methanomicrobia</taxon>
        <taxon>Candidatus Methanophagales</taxon>
        <taxon>Candidatus Methanophagaceae</taxon>
    </lineage>
</organism>
<dbReference type="GO" id="GO:0006412">
    <property type="term" value="P:translation"/>
    <property type="evidence" value="ECO:0007669"/>
    <property type="project" value="UniProtKB-UniRule"/>
</dbReference>
<dbReference type="GO" id="GO:0004526">
    <property type="term" value="F:ribonuclease P activity"/>
    <property type="evidence" value="ECO:0007669"/>
    <property type="project" value="UniProtKB-UniRule"/>
</dbReference>
<dbReference type="NCBIfam" id="TIGR03677">
    <property type="entry name" value="eL8_ribo"/>
    <property type="match status" value="1"/>
</dbReference>
<keyword evidence="6 9" id="KW-0694">RNA-binding</keyword>
<dbReference type="InterPro" id="IPR018492">
    <property type="entry name" value="Ribosomal_eL8/Nhp2"/>
</dbReference>
<evidence type="ECO:0000256" key="3">
    <source>
        <dbReference type="ARBA" id="ARBA00022490"/>
    </source>
</evidence>
<sequence>MSKEEKEEKQKAKEKANMPVYVKFEVPEELQSTSLEALDLARTTGSVKKGTNETTKIIERGMAKLVLIGEDVTPEEILMHLPPLCEEKGAPYVYIKSQRDLGAACGINKGCASAVIVDPGKAEEAIEGIIAELEKLKG</sequence>
<comment type="similarity">
    <text evidence="2 9">Belongs to the eukaryotic ribosomal protein eL8 family.</text>
</comment>
<dbReference type="Pfam" id="PF01248">
    <property type="entry name" value="Ribosomal_L7Ae"/>
    <property type="match status" value="1"/>
</dbReference>
<evidence type="ECO:0000256" key="9">
    <source>
        <dbReference type="HAMAP-Rule" id="MF_00326"/>
    </source>
</evidence>
<keyword evidence="5 9" id="KW-0699">rRNA-binding</keyword>
<dbReference type="GO" id="GO:0042254">
    <property type="term" value="P:ribosome biogenesis"/>
    <property type="evidence" value="ECO:0007669"/>
    <property type="project" value="InterPro"/>
</dbReference>
<dbReference type="InterPro" id="IPR004038">
    <property type="entry name" value="Ribosomal_eL8/eL30/eS12/Gad45"/>
</dbReference>
<evidence type="ECO:0000259" key="10">
    <source>
        <dbReference type="Pfam" id="PF01248"/>
    </source>
</evidence>
<evidence type="ECO:0000256" key="4">
    <source>
        <dbReference type="ARBA" id="ARBA00022694"/>
    </source>
</evidence>
<dbReference type="Gene3D" id="3.30.1330.30">
    <property type="match status" value="1"/>
</dbReference>
<dbReference type="InterPro" id="IPR022481">
    <property type="entry name" value="Ribosomal_eL8_arc"/>
</dbReference>
<comment type="function">
    <text evidence="9">Multifunctional RNA-binding protein that recognizes the K-turn motif in ribosomal RNA, the RNA component of RNase P, box H/ACA, box C/D and box C'/D' sRNAs.</text>
</comment>
<dbReference type="GO" id="GO:0005840">
    <property type="term" value="C:ribosome"/>
    <property type="evidence" value="ECO:0007669"/>
    <property type="project" value="UniProtKB-KW"/>
</dbReference>
<dbReference type="GO" id="GO:1990904">
    <property type="term" value="C:ribonucleoprotein complex"/>
    <property type="evidence" value="ECO:0007669"/>
    <property type="project" value="UniProtKB-KW"/>
</dbReference>
<dbReference type="EMBL" id="MT631503">
    <property type="protein sequence ID" value="QNO52194.1"/>
    <property type="molecule type" value="Genomic_DNA"/>
</dbReference>
<dbReference type="FunFam" id="3.30.1330.30:FF:000020">
    <property type="entry name" value="50S ribosomal protein L7Ae"/>
    <property type="match status" value="1"/>
</dbReference>
<dbReference type="HAMAP" id="MF_00326">
    <property type="entry name" value="Ribosomal_eL8"/>
    <property type="match status" value="1"/>
</dbReference>
<dbReference type="GO" id="GO:0019843">
    <property type="term" value="F:rRNA binding"/>
    <property type="evidence" value="ECO:0007669"/>
    <property type="project" value="UniProtKB-KW"/>
</dbReference>
<keyword evidence="4 9" id="KW-0819">tRNA processing</keyword>
<keyword evidence="7 9" id="KW-0689">Ribosomal protein</keyword>
<evidence type="ECO:0000313" key="11">
    <source>
        <dbReference type="EMBL" id="QNO52194.1"/>
    </source>
</evidence>
<proteinExistence type="inferred from homology"/>
<name>A0A7G9YW10_9EURY</name>
<keyword evidence="3 9" id="KW-0963">Cytoplasm</keyword>
<protein>
    <recommendedName>
        <fullName evidence="9">Large ribosomal subunit protein eL8</fullName>
    </recommendedName>
</protein>
<gene>
    <name evidence="9 11" type="primary">rpl7ae</name>
    <name evidence="11" type="ORF">LFOEMHHC_00020</name>
</gene>
<evidence type="ECO:0000256" key="8">
    <source>
        <dbReference type="ARBA" id="ARBA00023274"/>
    </source>
</evidence>
<dbReference type="PRINTS" id="PR00884">
    <property type="entry name" value="RIBOSOMALHS6"/>
</dbReference>
<feature type="domain" description="Ribosomal protein eL8/eL30/eS12/Gadd45" evidence="10">
    <location>
        <begin position="36"/>
        <end position="125"/>
    </location>
</feature>
<dbReference type="GO" id="GO:0001682">
    <property type="term" value="P:tRNA 5'-leader removal"/>
    <property type="evidence" value="ECO:0007669"/>
    <property type="project" value="UniProtKB-UniRule"/>
</dbReference>
<dbReference type="PROSITE" id="PS01082">
    <property type="entry name" value="RIBOSOMAL_L7AE"/>
    <property type="match status" value="1"/>
</dbReference>
<evidence type="ECO:0000256" key="2">
    <source>
        <dbReference type="ARBA" id="ARBA00007337"/>
    </source>
</evidence>
<dbReference type="AlphaFoldDB" id="A0A7G9YW10"/>
<accession>A0A7G9YW10</accession>
<dbReference type="InterPro" id="IPR029064">
    <property type="entry name" value="Ribosomal_eL30-like_sf"/>
</dbReference>
<evidence type="ECO:0000256" key="5">
    <source>
        <dbReference type="ARBA" id="ARBA00022730"/>
    </source>
</evidence>
<dbReference type="SUPFAM" id="SSF55315">
    <property type="entry name" value="L30e-like"/>
    <property type="match status" value="1"/>
</dbReference>